<evidence type="ECO:0000313" key="5">
    <source>
        <dbReference type="Proteomes" id="UP001211907"/>
    </source>
</evidence>
<evidence type="ECO:0000313" key="4">
    <source>
        <dbReference type="EMBL" id="KAJ3097995.1"/>
    </source>
</evidence>
<dbReference type="Gene3D" id="3.40.50.2300">
    <property type="match status" value="1"/>
</dbReference>
<dbReference type="Pfam" id="PF00072">
    <property type="entry name" value="Response_reg"/>
    <property type="match status" value="1"/>
</dbReference>
<keyword evidence="5" id="KW-1185">Reference proteome</keyword>
<accession>A0AAD5SS28</accession>
<evidence type="ECO:0000259" key="3">
    <source>
        <dbReference type="PROSITE" id="PS50110"/>
    </source>
</evidence>
<dbReference type="Pfam" id="PF00989">
    <property type="entry name" value="PAS"/>
    <property type="match status" value="1"/>
</dbReference>
<keyword evidence="1 2" id="KW-0597">Phosphoprotein</keyword>
<feature type="modified residue" description="4-aspartylphosphate" evidence="2">
    <location>
        <position position="690"/>
    </location>
</feature>
<dbReference type="InterPro" id="IPR001789">
    <property type="entry name" value="Sig_transdc_resp-reg_receiver"/>
</dbReference>
<dbReference type="InterPro" id="IPR003661">
    <property type="entry name" value="HisK_dim/P_dom"/>
</dbReference>
<dbReference type="InterPro" id="IPR035965">
    <property type="entry name" value="PAS-like_dom_sf"/>
</dbReference>
<protein>
    <recommendedName>
        <fullName evidence="3">Response regulatory domain-containing protein</fullName>
    </recommendedName>
</protein>
<dbReference type="CDD" id="cd00130">
    <property type="entry name" value="PAS"/>
    <property type="match status" value="1"/>
</dbReference>
<dbReference type="SMART" id="SM00388">
    <property type="entry name" value="HisKA"/>
    <property type="match status" value="1"/>
</dbReference>
<dbReference type="Gene3D" id="1.10.287.130">
    <property type="match status" value="2"/>
</dbReference>
<dbReference type="CDD" id="cd00082">
    <property type="entry name" value="HisKA"/>
    <property type="match status" value="2"/>
</dbReference>
<comment type="caution">
    <text evidence="4">The sequence shown here is derived from an EMBL/GenBank/DDBJ whole genome shotgun (WGS) entry which is preliminary data.</text>
</comment>
<dbReference type="GO" id="GO:0000155">
    <property type="term" value="F:phosphorelay sensor kinase activity"/>
    <property type="evidence" value="ECO:0007669"/>
    <property type="project" value="InterPro"/>
</dbReference>
<evidence type="ECO:0000256" key="2">
    <source>
        <dbReference type="PROSITE-ProRule" id="PRU00169"/>
    </source>
</evidence>
<dbReference type="PROSITE" id="PS50110">
    <property type="entry name" value="RESPONSE_REGULATORY"/>
    <property type="match status" value="1"/>
</dbReference>
<dbReference type="Proteomes" id="UP001211907">
    <property type="component" value="Unassembled WGS sequence"/>
</dbReference>
<dbReference type="SUPFAM" id="SSF47384">
    <property type="entry name" value="Homodimeric domain of signal transducing histidine kinase"/>
    <property type="match status" value="2"/>
</dbReference>
<dbReference type="PANTHER" id="PTHR43547">
    <property type="entry name" value="TWO-COMPONENT HISTIDINE KINASE"/>
    <property type="match status" value="1"/>
</dbReference>
<sequence>MNGHELWMNTIQRLPNEISSLKLSLPAQNDIECIFTDTQKEWTLWQDIANQRRWILFGQYKTFSGFFAELCEFDWISVGMTPPPAWDPLILCGVASFLNSNLPIILFTGLDLTVTAMSQGALSYGSMFKNALGKKLKDSSIKSLGSSESKMQFLTDLKSSGYSEIVEIEFDDGEDGFRRFYHFVINYSAICASDGRKIAITARFNDLTLSVLRLRRLATLRKLGINLSSAKSTAEFWTNFEAAFKNNSRDDVFFHARYTIEDEKKAVCICPIESDQTFPEFVDLISAKHSGDTFYHSLASSYESKEILEILPENCSTLKNGCISIIPILDDNNEVVNIVILGTNKHLPFDEECHDFFDLIRLESEHNRLLALIELNKNKSAFFALISREIRQPLSLILGPLESALIAVDIPEKLKQGLQSAFQNAQKLLKMVENLSARQQLENTKFGPIFRPANVSEVTSNLSACFQQIVKTAGVTYIENIEPDIKGCYLDITIWEKIVMGSLSHALQLCSKGRISLKLYQDSELNSLILEIHGIPHRKDNSAITFESVFSFEEIKGHVQAHHGKLKIQRNLEIQLLVVVPLGGAHLPPDRILDIETEGETFTQMELVQPDSLTVFSPTFNGEIFFGSTMTKIQKNKDEESVIFVVSENEDLREHFSQVLGDYWITFTFENGAAALEAVKSSPPNLILADIMLDVWMPVLNGFQLLQHLKGDSSTKGIPVIILSTESGANVHVSSLQAGACDYLVKPFGNKELSARVKTHLDIARSEKNLKRRIAKQSEKFKFQQNMLNDIIEQNPAGIFLLTSKGIEFCNPKFASICGYDCCAKLIDDSLANRWSEYDVILPQYQDEMKENYMKSIKSKQEFVRVKDFEIKVGDKISWIECNAKLRYDEDGAHIGSVVTWIDVTSRKAFEERQLNNEKQRANDAEEYRKQQEIFIDMICHEIRNPLSGIANNNDFIRETLEALQNYCRFV</sequence>
<dbReference type="InterPro" id="IPR013767">
    <property type="entry name" value="PAS_fold"/>
</dbReference>
<dbReference type="PANTHER" id="PTHR43547:SF2">
    <property type="entry name" value="HYBRID SIGNAL TRANSDUCTION HISTIDINE KINASE C"/>
    <property type="match status" value="1"/>
</dbReference>
<reference evidence="4" key="1">
    <citation type="submission" date="2020-05" db="EMBL/GenBank/DDBJ databases">
        <title>Phylogenomic resolution of chytrid fungi.</title>
        <authorList>
            <person name="Stajich J.E."/>
            <person name="Amses K."/>
            <person name="Simmons R."/>
            <person name="Seto K."/>
            <person name="Myers J."/>
            <person name="Bonds A."/>
            <person name="Quandt C.A."/>
            <person name="Barry K."/>
            <person name="Liu P."/>
            <person name="Grigoriev I."/>
            <person name="Longcore J.E."/>
            <person name="James T.Y."/>
        </authorList>
    </citation>
    <scope>NUCLEOTIDE SEQUENCE</scope>
    <source>
        <strain evidence="4">JEL0513</strain>
    </source>
</reference>
<dbReference type="SUPFAM" id="SSF55785">
    <property type="entry name" value="PYP-like sensor domain (PAS domain)"/>
    <property type="match status" value="1"/>
</dbReference>
<dbReference type="CDD" id="cd00156">
    <property type="entry name" value="REC"/>
    <property type="match status" value="1"/>
</dbReference>
<proteinExistence type="predicted"/>
<feature type="non-terminal residue" evidence="4">
    <location>
        <position position="971"/>
    </location>
</feature>
<gene>
    <name evidence="4" type="ORF">HK100_005206</name>
</gene>
<evidence type="ECO:0000256" key="1">
    <source>
        <dbReference type="ARBA" id="ARBA00022553"/>
    </source>
</evidence>
<organism evidence="4 5">
    <name type="scientific">Physocladia obscura</name>
    <dbReference type="NCBI Taxonomy" id="109957"/>
    <lineage>
        <taxon>Eukaryota</taxon>
        <taxon>Fungi</taxon>
        <taxon>Fungi incertae sedis</taxon>
        <taxon>Chytridiomycota</taxon>
        <taxon>Chytridiomycota incertae sedis</taxon>
        <taxon>Chytridiomycetes</taxon>
        <taxon>Chytridiales</taxon>
        <taxon>Chytriomycetaceae</taxon>
        <taxon>Physocladia</taxon>
    </lineage>
</organism>
<dbReference type="AlphaFoldDB" id="A0AAD5SS28"/>
<dbReference type="EMBL" id="JADGJH010002459">
    <property type="protein sequence ID" value="KAJ3097995.1"/>
    <property type="molecule type" value="Genomic_DNA"/>
</dbReference>
<dbReference type="InterPro" id="IPR011006">
    <property type="entry name" value="CheY-like_superfamily"/>
</dbReference>
<dbReference type="InterPro" id="IPR036097">
    <property type="entry name" value="HisK_dim/P_sf"/>
</dbReference>
<dbReference type="Pfam" id="PF00512">
    <property type="entry name" value="HisKA"/>
    <property type="match status" value="1"/>
</dbReference>
<dbReference type="SUPFAM" id="SSF52172">
    <property type="entry name" value="CheY-like"/>
    <property type="match status" value="1"/>
</dbReference>
<dbReference type="Gene3D" id="3.30.450.20">
    <property type="entry name" value="PAS domain"/>
    <property type="match status" value="1"/>
</dbReference>
<feature type="domain" description="Response regulatory" evidence="3">
    <location>
        <begin position="642"/>
        <end position="761"/>
    </location>
</feature>
<dbReference type="GO" id="GO:0006355">
    <property type="term" value="P:regulation of DNA-templated transcription"/>
    <property type="evidence" value="ECO:0007669"/>
    <property type="project" value="InterPro"/>
</dbReference>
<dbReference type="NCBIfam" id="TIGR00229">
    <property type="entry name" value="sensory_box"/>
    <property type="match status" value="1"/>
</dbReference>
<dbReference type="SMART" id="SM00448">
    <property type="entry name" value="REC"/>
    <property type="match status" value="1"/>
</dbReference>
<name>A0AAD5SS28_9FUNG</name>
<dbReference type="InterPro" id="IPR000014">
    <property type="entry name" value="PAS"/>
</dbReference>